<dbReference type="SUPFAM" id="SSF56112">
    <property type="entry name" value="Protein kinase-like (PK-like)"/>
    <property type="match status" value="1"/>
</dbReference>
<dbReference type="Gene3D" id="1.10.510.10">
    <property type="entry name" value="Transferase(Phosphotransferase) domain 1"/>
    <property type="match status" value="1"/>
</dbReference>
<gene>
    <name evidence="3" type="ORF">PBAH0796_LOCUS23459</name>
</gene>
<dbReference type="PROSITE" id="PS50222">
    <property type="entry name" value="EF_HAND_2"/>
    <property type="match status" value="2"/>
</dbReference>
<dbReference type="AlphaFoldDB" id="A0A7S0AYA2"/>
<proteinExistence type="predicted"/>
<organism evidence="3">
    <name type="scientific">Pyrodinium bahamense</name>
    <dbReference type="NCBI Taxonomy" id="73915"/>
    <lineage>
        <taxon>Eukaryota</taxon>
        <taxon>Sar</taxon>
        <taxon>Alveolata</taxon>
        <taxon>Dinophyceae</taxon>
        <taxon>Gonyaulacales</taxon>
        <taxon>Pyrocystaceae</taxon>
        <taxon>Pyrodinium</taxon>
    </lineage>
</organism>
<protein>
    <recommendedName>
        <fullName evidence="2">EF-hand domain-containing protein</fullName>
    </recommendedName>
</protein>
<feature type="domain" description="EF-hand" evidence="2">
    <location>
        <begin position="151"/>
        <end position="186"/>
    </location>
</feature>
<dbReference type="EMBL" id="HBEG01038470">
    <property type="protein sequence ID" value="CAD8377747.1"/>
    <property type="molecule type" value="Transcribed_RNA"/>
</dbReference>
<dbReference type="PROSITE" id="PS00018">
    <property type="entry name" value="EF_HAND_1"/>
    <property type="match status" value="1"/>
</dbReference>
<reference evidence="3" key="1">
    <citation type="submission" date="2021-01" db="EMBL/GenBank/DDBJ databases">
        <authorList>
            <person name="Corre E."/>
            <person name="Pelletier E."/>
            <person name="Niang G."/>
            <person name="Scheremetjew M."/>
            <person name="Finn R."/>
            <person name="Kale V."/>
            <person name="Holt S."/>
            <person name="Cochrane G."/>
            <person name="Meng A."/>
            <person name="Brown T."/>
            <person name="Cohen L."/>
        </authorList>
    </citation>
    <scope>NUCLEOTIDE SEQUENCE</scope>
    <source>
        <strain evidence="3">Pbaha01</strain>
    </source>
</reference>
<accession>A0A7S0AYA2</accession>
<dbReference type="GO" id="GO:0005509">
    <property type="term" value="F:calcium ion binding"/>
    <property type="evidence" value="ECO:0007669"/>
    <property type="project" value="InterPro"/>
</dbReference>
<name>A0A7S0AYA2_9DINO</name>
<dbReference type="InterPro" id="IPR011992">
    <property type="entry name" value="EF-hand-dom_pair"/>
</dbReference>
<evidence type="ECO:0000313" key="3">
    <source>
        <dbReference type="EMBL" id="CAD8377747.1"/>
    </source>
</evidence>
<sequence>MDAYPFQPPMMIQSNEEAVQEAVLDWWDTRPEKKPYARGAYSDSAYDLCDSMLRLDRRNRPTAAQCLHNNFFFRHSKPGEHMSPQVVQRLQHLATWPKQTLLYKSMALRVASSWPAYRLPSIRRAFEELDVASTGRLHKPQIAQTLINLGIDQELAESAADAMDLSRDGMVDWTEFVAACTDLGKWELEDDLWYAFLEMDKDGDGCLVKQDLMVVLEQLAAENLRERAASNAMFELVHRTDDRAKVDWNDFKRYFCPPGHPDFQLIKDN</sequence>
<dbReference type="InterPro" id="IPR011009">
    <property type="entry name" value="Kinase-like_dom_sf"/>
</dbReference>
<dbReference type="SUPFAM" id="SSF47473">
    <property type="entry name" value="EF-hand"/>
    <property type="match status" value="1"/>
</dbReference>
<dbReference type="InterPro" id="IPR018247">
    <property type="entry name" value="EF_Hand_1_Ca_BS"/>
</dbReference>
<dbReference type="Gene3D" id="1.10.238.10">
    <property type="entry name" value="EF-hand"/>
    <property type="match status" value="1"/>
</dbReference>
<evidence type="ECO:0000259" key="2">
    <source>
        <dbReference type="PROSITE" id="PS50222"/>
    </source>
</evidence>
<dbReference type="InterPro" id="IPR002048">
    <property type="entry name" value="EF_hand_dom"/>
</dbReference>
<keyword evidence="1" id="KW-0106">Calcium</keyword>
<evidence type="ECO:0000256" key="1">
    <source>
        <dbReference type="ARBA" id="ARBA00022837"/>
    </source>
</evidence>
<feature type="domain" description="EF-hand" evidence="2">
    <location>
        <begin position="187"/>
        <end position="222"/>
    </location>
</feature>